<proteinExistence type="predicted"/>
<dbReference type="InterPro" id="IPR005828">
    <property type="entry name" value="MFS_sugar_transport-like"/>
</dbReference>
<dbReference type="Proteomes" id="UP000224634">
    <property type="component" value="Unassembled WGS sequence"/>
</dbReference>
<evidence type="ECO:0000256" key="4">
    <source>
        <dbReference type="ARBA" id="ARBA00023136"/>
    </source>
</evidence>
<evidence type="ECO:0000256" key="1">
    <source>
        <dbReference type="ARBA" id="ARBA00004141"/>
    </source>
</evidence>
<evidence type="ECO:0000256" key="3">
    <source>
        <dbReference type="ARBA" id="ARBA00022989"/>
    </source>
</evidence>
<dbReference type="Pfam" id="PF00083">
    <property type="entry name" value="Sugar_tr"/>
    <property type="match status" value="1"/>
</dbReference>
<dbReference type="OrthoDB" id="6612291at2759"/>
<protein>
    <recommendedName>
        <fullName evidence="9">Major facilitator superfamily (MFS) profile domain-containing protein</fullName>
    </recommendedName>
</protein>
<keyword evidence="2 6" id="KW-0812">Transmembrane</keyword>
<dbReference type="EMBL" id="PDNA01000217">
    <property type="protein sequence ID" value="PGH02891.1"/>
    <property type="molecule type" value="Genomic_DNA"/>
</dbReference>
<evidence type="ECO:0000256" key="6">
    <source>
        <dbReference type="SAM" id="Phobius"/>
    </source>
</evidence>
<dbReference type="STRING" id="1447883.A0A2B7X276"/>
<evidence type="ECO:0008006" key="9">
    <source>
        <dbReference type="Google" id="ProtNLM"/>
    </source>
</evidence>
<evidence type="ECO:0000313" key="8">
    <source>
        <dbReference type="Proteomes" id="UP000224634"/>
    </source>
</evidence>
<comment type="caution">
    <text evidence="7">The sequence shown here is derived from an EMBL/GenBank/DDBJ whole genome shotgun (WGS) entry which is preliminary data.</text>
</comment>
<dbReference type="InterPro" id="IPR036259">
    <property type="entry name" value="MFS_trans_sf"/>
</dbReference>
<keyword evidence="8" id="KW-1185">Reference proteome</keyword>
<evidence type="ECO:0000256" key="2">
    <source>
        <dbReference type="ARBA" id="ARBA00022692"/>
    </source>
</evidence>
<dbReference type="Gene3D" id="1.20.1250.20">
    <property type="entry name" value="MFS general substrate transporter like domains"/>
    <property type="match status" value="1"/>
</dbReference>
<feature type="transmembrane region" description="Helical" evidence="6">
    <location>
        <begin position="22"/>
        <end position="40"/>
    </location>
</feature>
<reference evidence="7 8" key="1">
    <citation type="submission" date="2017-10" db="EMBL/GenBank/DDBJ databases">
        <title>Comparative genomics in systemic dimorphic fungi from Ajellomycetaceae.</title>
        <authorList>
            <person name="Munoz J.F."/>
            <person name="Mcewen J.G."/>
            <person name="Clay O.K."/>
            <person name="Cuomo C.A."/>
        </authorList>
    </citation>
    <scope>NUCLEOTIDE SEQUENCE [LARGE SCALE GENOMIC DNA]</scope>
    <source>
        <strain evidence="7 8">UAMH7299</strain>
    </source>
</reference>
<dbReference type="GO" id="GO:0005351">
    <property type="term" value="F:carbohydrate:proton symporter activity"/>
    <property type="evidence" value="ECO:0007669"/>
    <property type="project" value="TreeGrafter"/>
</dbReference>
<evidence type="ECO:0000256" key="5">
    <source>
        <dbReference type="SAM" id="MobiDB-lite"/>
    </source>
</evidence>
<organism evidence="7 8">
    <name type="scientific">Polytolypa hystricis (strain UAMH7299)</name>
    <dbReference type="NCBI Taxonomy" id="1447883"/>
    <lineage>
        <taxon>Eukaryota</taxon>
        <taxon>Fungi</taxon>
        <taxon>Dikarya</taxon>
        <taxon>Ascomycota</taxon>
        <taxon>Pezizomycotina</taxon>
        <taxon>Eurotiomycetes</taxon>
        <taxon>Eurotiomycetidae</taxon>
        <taxon>Onygenales</taxon>
        <taxon>Onygenales incertae sedis</taxon>
        <taxon>Polytolypa</taxon>
    </lineage>
</organism>
<dbReference type="AlphaFoldDB" id="A0A2B7X276"/>
<dbReference type="PANTHER" id="PTHR48022:SF6">
    <property type="entry name" value="MSTA PROTEIN-RELATED"/>
    <property type="match status" value="1"/>
</dbReference>
<feature type="non-terminal residue" evidence="7">
    <location>
        <position position="1"/>
    </location>
</feature>
<accession>A0A2B7X276</accession>
<name>A0A2B7X276_POLH7</name>
<gene>
    <name evidence="7" type="ORF">AJ80_08789</name>
</gene>
<dbReference type="GO" id="GO:0016020">
    <property type="term" value="C:membrane"/>
    <property type="evidence" value="ECO:0007669"/>
    <property type="project" value="UniProtKB-SubCell"/>
</dbReference>
<keyword evidence="3 6" id="KW-1133">Transmembrane helix</keyword>
<evidence type="ECO:0000313" key="7">
    <source>
        <dbReference type="EMBL" id="PGH02891.1"/>
    </source>
</evidence>
<keyword evidence="4 6" id="KW-0472">Membrane</keyword>
<feature type="region of interest" description="Disordered" evidence="5">
    <location>
        <begin position="76"/>
        <end position="102"/>
    </location>
</feature>
<comment type="subcellular location">
    <subcellularLocation>
        <location evidence="1">Membrane</location>
        <topology evidence="1">Multi-pass membrane protein</topology>
    </subcellularLocation>
</comment>
<dbReference type="PANTHER" id="PTHR48022">
    <property type="entry name" value="PLASTIDIC GLUCOSE TRANSPORTER 4"/>
    <property type="match status" value="1"/>
</dbReference>
<sequence length="102" mass="11002">ILGIITPYMVDPTAANMGSKVFFVWGSTCTLCALFAFFLVSETKGLSLEQVDQMLEQTTPRTSAKWRPTTTFAETMGMTTSANTTAPSGGVLQQPKDEAETV</sequence>
<dbReference type="InterPro" id="IPR050360">
    <property type="entry name" value="MFS_Sugar_Transporters"/>
</dbReference>